<evidence type="ECO:0000256" key="10">
    <source>
        <dbReference type="SAM" id="MobiDB-lite"/>
    </source>
</evidence>
<evidence type="ECO:0000259" key="11">
    <source>
        <dbReference type="PROSITE" id="PS51296"/>
    </source>
</evidence>
<keyword evidence="13" id="KW-1185">Reference proteome</keyword>
<dbReference type="AlphaFoldDB" id="A0A4R4XYD8"/>
<dbReference type="InterPro" id="IPR014349">
    <property type="entry name" value="Rieske_Fe-S_prot"/>
</dbReference>
<comment type="function">
    <text evidence="1">Iron-sulfur subunit of the cytochrome bc1 complex, an essential component of the respiratory electron transport chain required for ATP synthesis. The bc1 complex catalyzes the oxidation of menaquinol and the reduction of cytochrome c in the respiratory chain. The bc1 complex operates through a Q-cycle mechanism that couples electron transfer to generation of the proton gradient that drives ATP synthesis.</text>
</comment>
<evidence type="ECO:0000256" key="5">
    <source>
        <dbReference type="ARBA" id="ARBA00023004"/>
    </source>
</evidence>
<keyword evidence="3" id="KW-0001">2Fe-2S</keyword>
<dbReference type="InterPro" id="IPR006311">
    <property type="entry name" value="TAT_signal"/>
</dbReference>
<evidence type="ECO:0000256" key="3">
    <source>
        <dbReference type="ARBA" id="ARBA00022714"/>
    </source>
</evidence>
<dbReference type="InterPro" id="IPR036922">
    <property type="entry name" value="Rieske_2Fe-2S_sf"/>
</dbReference>
<dbReference type="SUPFAM" id="SSF50022">
    <property type="entry name" value="ISP domain"/>
    <property type="match status" value="1"/>
</dbReference>
<dbReference type="CDD" id="cd03467">
    <property type="entry name" value="Rieske"/>
    <property type="match status" value="1"/>
</dbReference>
<evidence type="ECO:0000256" key="8">
    <source>
        <dbReference type="ARBA" id="ARBA00029586"/>
    </source>
</evidence>
<reference evidence="12 13" key="1">
    <citation type="submission" date="2019-03" db="EMBL/GenBank/DDBJ databases">
        <title>Draft genome sequences of novel Actinobacteria.</title>
        <authorList>
            <person name="Sahin N."/>
            <person name="Ay H."/>
            <person name="Saygin H."/>
        </authorList>
    </citation>
    <scope>NUCLEOTIDE SEQUENCE [LARGE SCALE GENOMIC DNA]</scope>
    <source>
        <strain evidence="12 13">CH32</strain>
    </source>
</reference>
<evidence type="ECO:0000256" key="2">
    <source>
        <dbReference type="ARBA" id="ARBA00015816"/>
    </source>
</evidence>
<dbReference type="InterPro" id="IPR005805">
    <property type="entry name" value="Rieske_Fe-S_prot_C"/>
</dbReference>
<evidence type="ECO:0000256" key="1">
    <source>
        <dbReference type="ARBA" id="ARBA00002494"/>
    </source>
</evidence>
<dbReference type="PROSITE" id="PS51318">
    <property type="entry name" value="TAT"/>
    <property type="match status" value="1"/>
</dbReference>
<dbReference type="PANTHER" id="PTHR10134">
    <property type="entry name" value="CYTOCHROME B-C1 COMPLEX SUBUNIT RIESKE, MITOCHONDRIAL"/>
    <property type="match status" value="1"/>
</dbReference>
<feature type="region of interest" description="Disordered" evidence="10">
    <location>
        <begin position="36"/>
        <end position="65"/>
    </location>
</feature>
<evidence type="ECO:0000256" key="9">
    <source>
        <dbReference type="ARBA" id="ARBA00034078"/>
    </source>
</evidence>
<dbReference type="GO" id="GO:0016020">
    <property type="term" value="C:membrane"/>
    <property type="evidence" value="ECO:0007669"/>
    <property type="project" value="InterPro"/>
</dbReference>
<dbReference type="EMBL" id="SMKQ01000196">
    <property type="protein sequence ID" value="TDD36881.1"/>
    <property type="molecule type" value="Genomic_DNA"/>
</dbReference>
<dbReference type="GO" id="GO:0051537">
    <property type="term" value="F:2 iron, 2 sulfur cluster binding"/>
    <property type="evidence" value="ECO:0007669"/>
    <property type="project" value="UniProtKB-KW"/>
</dbReference>
<keyword evidence="5" id="KW-0408">Iron</keyword>
<dbReference type="Proteomes" id="UP000295302">
    <property type="component" value="Unassembled WGS sequence"/>
</dbReference>
<dbReference type="PROSITE" id="PS51296">
    <property type="entry name" value="RIESKE"/>
    <property type="match status" value="1"/>
</dbReference>
<dbReference type="RefSeq" id="WP_132620546.1">
    <property type="nucleotide sequence ID" value="NZ_SMKQ01000196.1"/>
</dbReference>
<evidence type="ECO:0000256" key="4">
    <source>
        <dbReference type="ARBA" id="ARBA00022723"/>
    </source>
</evidence>
<keyword evidence="4" id="KW-0479">Metal-binding</keyword>
<dbReference type="GO" id="GO:0004497">
    <property type="term" value="F:monooxygenase activity"/>
    <property type="evidence" value="ECO:0007669"/>
    <property type="project" value="UniProtKB-ARBA"/>
</dbReference>
<dbReference type="Pfam" id="PF00355">
    <property type="entry name" value="Rieske"/>
    <property type="match status" value="1"/>
</dbReference>
<organism evidence="12 13">
    <name type="scientific">Nonomuraea terrae</name>
    <dbReference type="NCBI Taxonomy" id="2530383"/>
    <lineage>
        <taxon>Bacteria</taxon>
        <taxon>Bacillati</taxon>
        <taxon>Actinomycetota</taxon>
        <taxon>Actinomycetes</taxon>
        <taxon>Streptosporangiales</taxon>
        <taxon>Streptosporangiaceae</taxon>
        <taxon>Nonomuraea</taxon>
    </lineage>
</organism>
<gene>
    <name evidence="12" type="ORF">E1286_37880</name>
</gene>
<name>A0A4R4XYD8_9ACTN</name>
<accession>A0A4R4XYD8</accession>
<keyword evidence="7" id="KW-1015">Disulfide bond</keyword>
<evidence type="ECO:0000256" key="6">
    <source>
        <dbReference type="ARBA" id="ARBA00023014"/>
    </source>
</evidence>
<comment type="cofactor">
    <cofactor evidence="9">
        <name>[2Fe-2S] cluster</name>
        <dbReference type="ChEBI" id="CHEBI:190135"/>
    </cofactor>
</comment>
<dbReference type="InterPro" id="IPR017941">
    <property type="entry name" value="Rieske_2Fe-2S"/>
</dbReference>
<comment type="caution">
    <text evidence="12">The sequence shown here is derived from an EMBL/GenBank/DDBJ whole genome shotgun (WGS) entry which is preliminary data.</text>
</comment>
<dbReference type="PROSITE" id="PS51257">
    <property type="entry name" value="PROKAR_LIPOPROTEIN"/>
    <property type="match status" value="1"/>
</dbReference>
<evidence type="ECO:0000313" key="13">
    <source>
        <dbReference type="Proteomes" id="UP000295302"/>
    </source>
</evidence>
<feature type="compositionally biased region" description="Low complexity" evidence="10">
    <location>
        <begin position="39"/>
        <end position="49"/>
    </location>
</feature>
<sequence>MTETTRRTVVFGAGGAGLAAVLTACASYGAPTTDANVQADEPASAAPEKSAPEQKGGAKPKALADISDIPEGGGKVFKNQNVVVTQPAAGEYKAFSATCTHQGCAVAGVSNGTINCPCHGSKFSIQDGSVANGPASEPLEEKQITVDGEKIRLA</sequence>
<dbReference type="OrthoDB" id="25106at2"/>
<dbReference type="Gene3D" id="2.102.10.10">
    <property type="entry name" value="Rieske [2Fe-2S] iron-sulphur domain"/>
    <property type="match status" value="1"/>
</dbReference>
<dbReference type="FunFam" id="2.102.10.10:FF:000016">
    <property type="entry name" value="Nitrite reductase/ring-hydroxylating ferredoxin subunit"/>
    <property type="match status" value="1"/>
</dbReference>
<dbReference type="PRINTS" id="PR00162">
    <property type="entry name" value="RIESKE"/>
</dbReference>
<proteinExistence type="predicted"/>
<protein>
    <recommendedName>
        <fullName evidence="2">Cytochrome bc1 complex Rieske iron-sulfur subunit</fullName>
    </recommendedName>
    <alternativeName>
        <fullName evidence="8">Cytochrome bc1 reductase complex subunit QcrA</fullName>
    </alternativeName>
</protein>
<evidence type="ECO:0000256" key="7">
    <source>
        <dbReference type="ARBA" id="ARBA00023157"/>
    </source>
</evidence>
<dbReference type="GO" id="GO:0016705">
    <property type="term" value="F:oxidoreductase activity, acting on paired donors, with incorporation or reduction of molecular oxygen"/>
    <property type="evidence" value="ECO:0007669"/>
    <property type="project" value="UniProtKB-ARBA"/>
</dbReference>
<feature type="domain" description="Rieske" evidence="11">
    <location>
        <begin position="61"/>
        <end position="153"/>
    </location>
</feature>
<dbReference type="GO" id="GO:0046872">
    <property type="term" value="F:metal ion binding"/>
    <property type="evidence" value="ECO:0007669"/>
    <property type="project" value="UniProtKB-KW"/>
</dbReference>
<evidence type="ECO:0000313" key="12">
    <source>
        <dbReference type="EMBL" id="TDD36881.1"/>
    </source>
</evidence>
<keyword evidence="6" id="KW-0411">Iron-sulfur</keyword>